<dbReference type="GO" id="GO:0016491">
    <property type="term" value="F:oxidoreductase activity"/>
    <property type="evidence" value="ECO:0007669"/>
    <property type="project" value="InterPro"/>
</dbReference>
<protein>
    <submittedName>
        <fullName evidence="2">Alcohol dehydrogenase</fullName>
    </submittedName>
</protein>
<dbReference type="Gene3D" id="3.90.180.10">
    <property type="entry name" value="Medium-chain alcohol dehydrogenases, catalytic domain"/>
    <property type="match status" value="1"/>
</dbReference>
<dbReference type="InterPro" id="IPR051397">
    <property type="entry name" value="Zn-ADH-like_protein"/>
</dbReference>
<dbReference type="InterPro" id="IPR013149">
    <property type="entry name" value="ADH-like_C"/>
</dbReference>
<gene>
    <name evidence="2" type="ORF">Q664_19825</name>
</gene>
<dbReference type="InterPro" id="IPR020843">
    <property type="entry name" value="ER"/>
</dbReference>
<dbReference type="Proteomes" id="UP000028547">
    <property type="component" value="Unassembled WGS sequence"/>
</dbReference>
<evidence type="ECO:0000259" key="1">
    <source>
        <dbReference type="SMART" id="SM00829"/>
    </source>
</evidence>
<reference evidence="2 3" key="1">
    <citation type="submission" date="2014-07" db="EMBL/GenBank/DDBJ databases">
        <title>Draft Genome Sequence of Gephyronic Acid Producer, Cystobacter violaceus Strain Cb vi76.</title>
        <authorList>
            <person name="Stevens D.C."/>
            <person name="Young J."/>
            <person name="Carmichael R."/>
            <person name="Tan J."/>
            <person name="Taylor R.E."/>
        </authorList>
    </citation>
    <scope>NUCLEOTIDE SEQUENCE [LARGE SCALE GENOMIC DNA]</scope>
    <source>
        <strain evidence="2 3">Cb vi76</strain>
    </source>
</reference>
<dbReference type="AlphaFoldDB" id="A0A084STP6"/>
<dbReference type="PANTHER" id="PTHR43677">
    <property type="entry name" value="SHORT-CHAIN DEHYDROGENASE/REDUCTASE"/>
    <property type="match status" value="1"/>
</dbReference>
<sequence length="324" mass="33946">MRALQLERLDGPEGLKLVDVPEPEAGDQVLIDVVAAGVSFPDLLLTQGKYQMKPPLPFVPGVDVAGVVRSAPAGAGVKAGDKVMAFTMLGGWADVVAVAPGMTFRIPEGWSFEAAAGTVMNYHTAYFALHRRGRLRTGETVMIHGGAGGLGTAAIQVARGSGARVFAVVSTEEKAEVARSAGADRAFLSSGDWVSRVMDATKGKGVGMVFDSVGGDMFDQSIKCLAPEGRLLVVGFASGRIPEVKVNRLLLNNIDVVGVAWGAFVMQKPQYAAEAGKALAGLADKGFVEPVVSKVFPLEQAADALRELESRQATGKVVLRLKEG</sequence>
<dbReference type="InterPro" id="IPR011032">
    <property type="entry name" value="GroES-like_sf"/>
</dbReference>
<dbReference type="SUPFAM" id="SSF50129">
    <property type="entry name" value="GroES-like"/>
    <property type="match status" value="1"/>
</dbReference>
<dbReference type="PANTHER" id="PTHR43677:SF4">
    <property type="entry name" value="QUINONE OXIDOREDUCTASE-LIKE PROTEIN 2"/>
    <property type="match status" value="1"/>
</dbReference>
<comment type="caution">
    <text evidence="2">The sequence shown here is derived from an EMBL/GenBank/DDBJ whole genome shotgun (WGS) entry which is preliminary data.</text>
</comment>
<dbReference type="Pfam" id="PF08240">
    <property type="entry name" value="ADH_N"/>
    <property type="match status" value="1"/>
</dbReference>
<dbReference type="RefSeq" id="WP_043397378.1">
    <property type="nucleotide sequence ID" value="NZ_JPMI01000129.1"/>
</dbReference>
<evidence type="ECO:0000313" key="3">
    <source>
        <dbReference type="Proteomes" id="UP000028547"/>
    </source>
</evidence>
<dbReference type="Gene3D" id="3.40.50.720">
    <property type="entry name" value="NAD(P)-binding Rossmann-like Domain"/>
    <property type="match status" value="1"/>
</dbReference>
<dbReference type="SMART" id="SM00829">
    <property type="entry name" value="PKS_ER"/>
    <property type="match status" value="1"/>
</dbReference>
<proteinExistence type="predicted"/>
<accession>A0A084STP6</accession>
<dbReference type="EMBL" id="JPMI01000129">
    <property type="protein sequence ID" value="KFA91831.1"/>
    <property type="molecule type" value="Genomic_DNA"/>
</dbReference>
<dbReference type="CDD" id="cd08241">
    <property type="entry name" value="QOR1"/>
    <property type="match status" value="1"/>
</dbReference>
<organism evidence="2 3">
    <name type="scientific">Archangium violaceum Cb vi76</name>
    <dbReference type="NCBI Taxonomy" id="1406225"/>
    <lineage>
        <taxon>Bacteria</taxon>
        <taxon>Pseudomonadati</taxon>
        <taxon>Myxococcota</taxon>
        <taxon>Myxococcia</taxon>
        <taxon>Myxococcales</taxon>
        <taxon>Cystobacterineae</taxon>
        <taxon>Archangiaceae</taxon>
        <taxon>Archangium</taxon>
    </lineage>
</organism>
<feature type="domain" description="Enoyl reductase (ER)" evidence="1">
    <location>
        <begin position="11"/>
        <end position="319"/>
    </location>
</feature>
<dbReference type="SUPFAM" id="SSF51735">
    <property type="entry name" value="NAD(P)-binding Rossmann-fold domains"/>
    <property type="match status" value="1"/>
</dbReference>
<evidence type="ECO:0000313" key="2">
    <source>
        <dbReference type="EMBL" id="KFA91831.1"/>
    </source>
</evidence>
<dbReference type="InterPro" id="IPR013154">
    <property type="entry name" value="ADH-like_N"/>
</dbReference>
<dbReference type="Pfam" id="PF00107">
    <property type="entry name" value="ADH_zinc_N"/>
    <property type="match status" value="1"/>
</dbReference>
<name>A0A084STP6_9BACT</name>
<dbReference type="InterPro" id="IPR036291">
    <property type="entry name" value="NAD(P)-bd_dom_sf"/>
</dbReference>